<sequence length="130" mass="15670">MQRILLFALVFTVFYLHHVRCEEIDNRTSTITKVTIETLPHTEKAENETENQRKITSKAQSRRRSCFRGRCRKRKIYTRLEDIEKELERREQVAEMEKLEREIERREFEGAKKNAPKMPTIIHQVIITIK</sequence>
<feature type="region of interest" description="Disordered" evidence="2">
    <location>
        <begin position="42"/>
        <end position="61"/>
    </location>
</feature>
<evidence type="ECO:0000313" key="6">
    <source>
        <dbReference type="WBParaSite" id="HNAJ_0000421001-mRNA-1"/>
    </source>
</evidence>
<dbReference type="WBParaSite" id="HNAJ_0000421001-mRNA-1">
    <property type="protein sequence ID" value="HNAJ_0000421001-mRNA-1"/>
    <property type="gene ID" value="HNAJ_0000421001"/>
</dbReference>
<evidence type="ECO:0000256" key="3">
    <source>
        <dbReference type="SAM" id="SignalP"/>
    </source>
</evidence>
<evidence type="ECO:0000313" key="5">
    <source>
        <dbReference type="Proteomes" id="UP000278807"/>
    </source>
</evidence>
<feature type="chain" id="PRO_5043131737" evidence="3">
    <location>
        <begin position="22"/>
        <end position="130"/>
    </location>
</feature>
<name>A0A0R3TAX1_RODNA</name>
<reference evidence="4 5" key="2">
    <citation type="submission" date="2018-11" db="EMBL/GenBank/DDBJ databases">
        <authorList>
            <consortium name="Pathogen Informatics"/>
        </authorList>
    </citation>
    <scope>NUCLEOTIDE SEQUENCE [LARGE SCALE GENOMIC DNA]</scope>
</reference>
<keyword evidence="5" id="KW-1185">Reference proteome</keyword>
<gene>
    <name evidence="4" type="ORF">HNAJ_LOCUS4208</name>
</gene>
<dbReference type="AlphaFoldDB" id="A0A0R3TAX1"/>
<evidence type="ECO:0000256" key="2">
    <source>
        <dbReference type="SAM" id="MobiDB-lite"/>
    </source>
</evidence>
<protein>
    <submittedName>
        <fullName evidence="6">BZIP domain-containing protein</fullName>
    </submittedName>
</protein>
<dbReference type="OrthoDB" id="10605141at2759"/>
<feature type="signal peptide" evidence="3">
    <location>
        <begin position="1"/>
        <end position="21"/>
    </location>
</feature>
<accession>A0A0R3TAX1</accession>
<dbReference type="Proteomes" id="UP000278807">
    <property type="component" value="Unassembled WGS sequence"/>
</dbReference>
<reference evidence="6" key="1">
    <citation type="submission" date="2017-02" db="UniProtKB">
        <authorList>
            <consortium name="WormBaseParasite"/>
        </authorList>
    </citation>
    <scope>IDENTIFICATION</scope>
</reference>
<keyword evidence="1" id="KW-0175">Coiled coil</keyword>
<proteinExistence type="predicted"/>
<organism evidence="6">
    <name type="scientific">Rodentolepis nana</name>
    <name type="common">Dwarf tapeworm</name>
    <name type="synonym">Hymenolepis nana</name>
    <dbReference type="NCBI Taxonomy" id="102285"/>
    <lineage>
        <taxon>Eukaryota</taxon>
        <taxon>Metazoa</taxon>
        <taxon>Spiralia</taxon>
        <taxon>Lophotrochozoa</taxon>
        <taxon>Platyhelminthes</taxon>
        <taxon>Cestoda</taxon>
        <taxon>Eucestoda</taxon>
        <taxon>Cyclophyllidea</taxon>
        <taxon>Hymenolepididae</taxon>
        <taxon>Rodentolepis</taxon>
    </lineage>
</organism>
<feature type="compositionally biased region" description="Basic and acidic residues" evidence="2">
    <location>
        <begin position="42"/>
        <end position="53"/>
    </location>
</feature>
<dbReference type="EMBL" id="UZAE01002812">
    <property type="protein sequence ID" value="VDO00068.1"/>
    <property type="molecule type" value="Genomic_DNA"/>
</dbReference>
<keyword evidence="3" id="KW-0732">Signal</keyword>
<feature type="coiled-coil region" evidence="1">
    <location>
        <begin position="73"/>
        <end position="109"/>
    </location>
</feature>
<evidence type="ECO:0000313" key="4">
    <source>
        <dbReference type="EMBL" id="VDO00068.1"/>
    </source>
</evidence>
<evidence type="ECO:0000256" key="1">
    <source>
        <dbReference type="SAM" id="Coils"/>
    </source>
</evidence>